<dbReference type="AlphaFoldDB" id="A0A2H3D2Y2"/>
<feature type="transmembrane region" description="Helical" evidence="1">
    <location>
        <begin position="37"/>
        <end position="61"/>
    </location>
</feature>
<dbReference type="PANTHER" id="PTHR40465:SF1">
    <property type="entry name" value="DUF6534 DOMAIN-CONTAINING PROTEIN"/>
    <property type="match status" value="1"/>
</dbReference>
<dbReference type="InterPro" id="IPR045339">
    <property type="entry name" value="DUF6534"/>
</dbReference>
<sequence>IVAHLLHWGLFGTLSVQLYLYYLAFPNDKQFIKILVYGIYIVELVQTILAGHDAFAIFGYGFGNLDALTDIHFNWLIVPIMSAIIACVGHVFYAYRIFILSKSRIVPIFVICVSLTSSVAAIITGVYSFEANNITKLNNRKTSIAVGIWCGGSALCDIVIAICMTYYLMHSSTGFRRTRIMVTKLIRLTIETGSVTAVVTLLSLILFFAFPGQTFYATPAFVISKLYANTVYMVLNSRIRIMGGRDIYTSSTDMEMTTTMVGDITSHSTQGTQRTDGVQGQVSVVAITKEVLSSDHEMSGMSVSH</sequence>
<protein>
    <recommendedName>
        <fullName evidence="2">DUF6534 domain-containing protein</fullName>
    </recommendedName>
</protein>
<feature type="transmembrane region" description="Helical" evidence="1">
    <location>
        <begin position="73"/>
        <end position="93"/>
    </location>
</feature>
<evidence type="ECO:0000256" key="1">
    <source>
        <dbReference type="SAM" id="Phobius"/>
    </source>
</evidence>
<dbReference type="OrthoDB" id="2923821at2759"/>
<feature type="transmembrane region" description="Helical" evidence="1">
    <location>
        <begin position="105"/>
        <end position="126"/>
    </location>
</feature>
<organism evidence="3 4">
    <name type="scientific">Armillaria gallica</name>
    <name type="common">Bulbous honey fungus</name>
    <name type="synonym">Armillaria bulbosa</name>
    <dbReference type="NCBI Taxonomy" id="47427"/>
    <lineage>
        <taxon>Eukaryota</taxon>
        <taxon>Fungi</taxon>
        <taxon>Dikarya</taxon>
        <taxon>Basidiomycota</taxon>
        <taxon>Agaricomycotina</taxon>
        <taxon>Agaricomycetes</taxon>
        <taxon>Agaricomycetidae</taxon>
        <taxon>Agaricales</taxon>
        <taxon>Marasmiineae</taxon>
        <taxon>Physalacriaceae</taxon>
        <taxon>Armillaria</taxon>
    </lineage>
</organism>
<dbReference type="InParanoid" id="A0A2H3D2Y2"/>
<keyword evidence="1" id="KW-0812">Transmembrane</keyword>
<dbReference type="PANTHER" id="PTHR40465">
    <property type="entry name" value="CHROMOSOME 1, WHOLE GENOME SHOTGUN SEQUENCE"/>
    <property type="match status" value="1"/>
</dbReference>
<feature type="non-terminal residue" evidence="3">
    <location>
        <position position="1"/>
    </location>
</feature>
<proteinExistence type="predicted"/>
<dbReference type="Pfam" id="PF20152">
    <property type="entry name" value="DUF6534"/>
    <property type="match status" value="1"/>
</dbReference>
<evidence type="ECO:0000313" key="3">
    <source>
        <dbReference type="EMBL" id="PBK88450.1"/>
    </source>
</evidence>
<feature type="transmembrane region" description="Helical" evidence="1">
    <location>
        <begin position="6"/>
        <end position="25"/>
    </location>
</feature>
<accession>A0A2H3D2Y2</accession>
<evidence type="ECO:0000259" key="2">
    <source>
        <dbReference type="Pfam" id="PF20152"/>
    </source>
</evidence>
<name>A0A2H3D2Y2_ARMGA</name>
<feature type="transmembrane region" description="Helical" evidence="1">
    <location>
        <begin position="146"/>
        <end position="168"/>
    </location>
</feature>
<dbReference type="EMBL" id="KZ293672">
    <property type="protein sequence ID" value="PBK88450.1"/>
    <property type="molecule type" value="Genomic_DNA"/>
</dbReference>
<keyword evidence="4" id="KW-1185">Reference proteome</keyword>
<dbReference type="STRING" id="47427.A0A2H3D2Y2"/>
<gene>
    <name evidence="3" type="ORF">ARMGADRAFT_937229</name>
</gene>
<feature type="transmembrane region" description="Helical" evidence="1">
    <location>
        <begin position="216"/>
        <end position="235"/>
    </location>
</feature>
<reference evidence="4" key="1">
    <citation type="journal article" date="2017" name="Nat. Ecol. Evol.">
        <title>Genome expansion and lineage-specific genetic innovations in the forest pathogenic fungi Armillaria.</title>
        <authorList>
            <person name="Sipos G."/>
            <person name="Prasanna A.N."/>
            <person name="Walter M.C."/>
            <person name="O'Connor E."/>
            <person name="Balint B."/>
            <person name="Krizsan K."/>
            <person name="Kiss B."/>
            <person name="Hess J."/>
            <person name="Varga T."/>
            <person name="Slot J."/>
            <person name="Riley R."/>
            <person name="Boka B."/>
            <person name="Rigling D."/>
            <person name="Barry K."/>
            <person name="Lee J."/>
            <person name="Mihaltcheva S."/>
            <person name="LaButti K."/>
            <person name="Lipzen A."/>
            <person name="Waldron R."/>
            <person name="Moloney N.M."/>
            <person name="Sperisen C."/>
            <person name="Kredics L."/>
            <person name="Vagvoelgyi C."/>
            <person name="Patrignani A."/>
            <person name="Fitzpatrick D."/>
            <person name="Nagy I."/>
            <person name="Doyle S."/>
            <person name="Anderson J.B."/>
            <person name="Grigoriev I.V."/>
            <person name="Gueldener U."/>
            <person name="Muensterkoetter M."/>
            <person name="Nagy L.G."/>
        </authorList>
    </citation>
    <scope>NUCLEOTIDE SEQUENCE [LARGE SCALE GENOMIC DNA]</scope>
    <source>
        <strain evidence="4">Ar21-2</strain>
    </source>
</reference>
<keyword evidence="1" id="KW-1133">Transmembrane helix</keyword>
<evidence type="ECO:0000313" key="4">
    <source>
        <dbReference type="Proteomes" id="UP000217790"/>
    </source>
</evidence>
<feature type="domain" description="DUF6534" evidence="2">
    <location>
        <begin position="153"/>
        <end position="238"/>
    </location>
</feature>
<feature type="transmembrane region" description="Helical" evidence="1">
    <location>
        <begin position="188"/>
        <end position="210"/>
    </location>
</feature>
<dbReference type="Proteomes" id="UP000217790">
    <property type="component" value="Unassembled WGS sequence"/>
</dbReference>
<keyword evidence="1" id="KW-0472">Membrane</keyword>